<dbReference type="SUPFAM" id="SSF110997">
    <property type="entry name" value="Sporulation related repeat"/>
    <property type="match status" value="1"/>
</dbReference>
<comment type="caution">
    <text evidence="4">The sequence shown here is derived from an EMBL/GenBank/DDBJ whole genome shotgun (WGS) entry which is preliminary data.</text>
</comment>
<dbReference type="PROSITE" id="PS51724">
    <property type="entry name" value="SPOR"/>
    <property type="match status" value="1"/>
</dbReference>
<gene>
    <name evidence="4" type="ORF">ACFQ2F_09905</name>
</gene>
<sequence>MYVKDRPSGFRDFLPKVFAIFWVVLGGFSGAYLFSVMQEPQILQITQTAPAPAAPEKDTASEEALQRNMAADEAQQQEIAELKATIDQLQQRLSGVDTRLSPIEKLLGPVAAMPQHESAVTTAPPSPQPKPMEEATEPEPVDEPAETEEAAAPPVPPTPEPAPDPEPAPAEETAEAPAPAPEETAEASEPEVPSGEVPSGEVPSGEVTPAEEPLPPAGVDADETPRETASLGESPAALAAPDLPPGTNRFGIEIGTVESRDKLRPLWRNMLTNHAALVAGLEARRVMAPDNQWRLVAGPFSDATEAARACAAFKKSDLPCEPTVFAGDSL</sequence>
<feature type="region of interest" description="Disordered" evidence="1">
    <location>
        <begin position="113"/>
        <end position="247"/>
    </location>
</feature>
<feature type="compositionally biased region" description="Pro residues" evidence="1">
    <location>
        <begin position="153"/>
        <end position="168"/>
    </location>
</feature>
<feature type="region of interest" description="Disordered" evidence="1">
    <location>
        <begin position="51"/>
        <end position="73"/>
    </location>
</feature>
<evidence type="ECO:0000313" key="5">
    <source>
        <dbReference type="Proteomes" id="UP001597102"/>
    </source>
</evidence>
<dbReference type="InterPro" id="IPR036680">
    <property type="entry name" value="SPOR-like_sf"/>
</dbReference>
<organism evidence="4 5">
    <name type="scientific">Methyloligella solikamskensis</name>
    <dbReference type="NCBI Taxonomy" id="1177756"/>
    <lineage>
        <taxon>Bacteria</taxon>
        <taxon>Pseudomonadati</taxon>
        <taxon>Pseudomonadota</taxon>
        <taxon>Alphaproteobacteria</taxon>
        <taxon>Hyphomicrobiales</taxon>
        <taxon>Hyphomicrobiaceae</taxon>
        <taxon>Methyloligella</taxon>
    </lineage>
</organism>
<protein>
    <submittedName>
        <fullName evidence="4">SPOR domain-containing protein</fullName>
    </submittedName>
</protein>
<feature type="transmembrane region" description="Helical" evidence="2">
    <location>
        <begin position="13"/>
        <end position="34"/>
    </location>
</feature>
<proteinExistence type="predicted"/>
<name>A0ABW3JC83_9HYPH</name>
<dbReference type="Pfam" id="PF05036">
    <property type="entry name" value="SPOR"/>
    <property type="match status" value="1"/>
</dbReference>
<keyword evidence="5" id="KW-1185">Reference proteome</keyword>
<dbReference type="Proteomes" id="UP001597102">
    <property type="component" value="Unassembled WGS sequence"/>
</dbReference>
<feature type="compositionally biased region" description="Acidic residues" evidence="1">
    <location>
        <begin position="134"/>
        <end position="149"/>
    </location>
</feature>
<dbReference type="InterPro" id="IPR007730">
    <property type="entry name" value="SPOR-like_dom"/>
</dbReference>
<keyword evidence="2" id="KW-1133">Transmembrane helix</keyword>
<evidence type="ECO:0000256" key="1">
    <source>
        <dbReference type="SAM" id="MobiDB-lite"/>
    </source>
</evidence>
<reference evidence="5" key="1">
    <citation type="journal article" date="2019" name="Int. J. Syst. Evol. Microbiol.">
        <title>The Global Catalogue of Microorganisms (GCM) 10K type strain sequencing project: providing services to taxonomists for standard genome sequencing and annotation.</title>
        <authorList>
            <consortium name="The Broad Institute Genomics Platform"/>
            <consortium name="The Broad Institute Genome Sequencing Center for Infectious Disease"/>
            <person name="Wu L."/>
            <person name="Ma J."/>
        </authorList>
    </citation>
    <scope>NUCLEOTIDE SEQUENCE [LARGE SCALE GENOMIC DNA]</scope>
    <source>
        <strain evidence="5">CCUG 61697</strain>
    </source>
</reference>
<evidence type="ECO:0000259" key="3">
    <source>
        <dbReference type="PROSITE" id="PS51724"/>
    </source>
</evidence>
<keyword evidence="2" id="KW-0472">Membrane</keyword>
<keyword evidence="2" id="KW-0812">Transmembrane</keyword>
<evidence type="ECO:0000313" key="4">
    <source>
        <dbReference type="EMBL" id="MFD0987408.1"/>
    </source>
</evidence>
<dbReference type="EMBL" id="JBHTJO010000001">
    <property type="protein sequence ID" value="MFD0987408.1"/>
    <property type="molecule type" value="Genomic_DNA"/>
</dbReference>
<feature type="domain" description="SPOR" evidence="3">
    <location>
        <begin position="244"/>
        <end position="326"/>
    </location>
</feature>
<accession>A0ABW3JC83</accession>
<evidence type="ECO:0000256" key="2">
    <source>
        <dbReference type="SAM" id="Phobius"/>
    </source>
</evidence>
<dbReference type="RefSeq" id="WP_379089321.1">
    <property type="nucleotide sequence ID" value="NZ_JBHTJO010000001.1"/>
</dbReference>